<organism evidence="1 2">
    <name type="scientific">Candidozyma auris</name>
    <name type="common">Yeast</name>
    <name type="synonym">Candida auris</name>
    <dbReference type="NCBI Taxonomy" id="498019"/>
    <lineage>
        <taxon>Eukaryota</taxon>
        <taxon>Fungi</taxon>
        <taxon>Dikarya</taxon>
        <taxon>Ascomycota</taxon>
        <taxon>Saccharomycotina</taxon>
        <taxon>Pichiomycetes</taxon>
        <taxon>Metschnikowiaceae</taxon>
        <taxon>Candidozyma</taxon>
    </lineage>
</organism>
<reference evidence="2" key="1">
    <citation type="journal article" date="2015" name="BMC Genomics">
        <title>Draft genome of a commonly misdiagnosed multidrug resistant pathogen Candida auris.</title>
        <authorList>
            <person name="Chatterjee S."/>
            <person name="Alampalli S.V."/>
            <person name="Nageshan R.K."/>
            <person name="Chettiar S.T."/>
            <person name="Joshi S."/>
            <person name="Tatu U.S."/>
        </authorList>
    </citation>
    <scope>NUCLEOTIDE SEQUENCE [LARGE SCALE GENOMIC DNA]</scope>
    <source>
        <strain evidence="2">6684</strain>
    </source>
</reference>
<name>A0A0L0NXB6_CANAR</name>
<sequence>MEIKGLRLLVDAQSTYILVNELSGYEWGVFSVETGSCDVVTCVARDTRPGKTKLLKADFSSIPLLFSSKNTVIAFRGAQSMTLQHFISES</sequence>
<dbReference type="Proteomes" id="UP000037122">
    <property type="component" value="Unassembled WGS sequence"/>
</dbReference>
<dbReference type="VEuPathDB" id="FungiDB:QG37_04545"/>
<gene>
    <name evidence="1" type="ORF">QG37_04545</name>
</gene>
<dbReference type="EMBL" id="LGST01000031">
    <property type="protein sequence ID" value="KND98644.1"/>
    <property type="molecule type" value="Genomic_DNA"/>
</dbReference>
<accession>A0A0L0NXB6</accession>
<proteinExistence type="predicted"/>
<dbReference type="AlphaFoldDB" id="A0A0L0NXB6"/>
<comment type="caution">
    <text evidence="1">The sequence shown here is derived from an EMBL/GenBank/DDBJ whole genome shotgun (WGS) entry which is preliminary data.</text>
</comment>
<evidence type="ECO:0000313" key="1">
    <source>
        <dbReference type="EMBL" id="KND98644.1"/>
    </source>
</evidence>
<protein>
    <submittedName>
        <fullName evidence="1">Uncharacterized protein</fullName>
    </submittedName>
</protein>
<evidence type="ECO:0000313" key="2">
    <source>
        <dbReference type="Proteomes" id="UP000037122"/>
    </source>
</evidence>